<evidence type="ECO:0000259" key="1">
    <source>
        <dbReference type="SMART" id="SM01324"/>
    </source>
</evidence>
<dbReference type="SMART" id="SM01324">
    <property type="entry name" value="YARHG"/>
    <property type="match status" value="1"/>
</dbReference>
<dbReference type="RefSeq" id="WP_002687182.1">
    <property type="nucleotide sequence ID" value="NZ_UFTJ01000001.1"/>
</dbReference>
<accession>A0A376BYP8</accession>
<dbReference type="Proteomes" id="UP000255515">
    <property type="component" value="Unassembled WGS sequence"/>
</dbReference>
<evidence type="ECO:0000313" key="2">
    <source>
        <dbReference type="EMBL" id="SSZ46604.1"/>
    </source>
</evidence>
<dbReference type="Pfam" id="PF13308">
    <property type="entry name" value="YARHG"/>
    <property type="match status" value="1"/>
</dbReference>
<protein>
    <recommendedName>
        <fullName evidence="1">YARHG domain-containing protein</fullName>
    </recommendedName>
</protein>
<evidence type="ECO:0000313" key="3">
    <source>
        <dbReference type="Proteomes" id="UP000255515"/>
    </source>
</evidence>
<name>A0A376BYP8_9FLAO</name>
<proteinExistence type="predicted"/>
<dbReference type="AlphaFoldDB" id="A0A376BYP8"/>
<dbReference type="InterPro" id="IPR025582">
    <property type="entry name" value="YARHG_dom"/>
</dbReference>
<sequence length="307" mass="36061">MKRSTMVFLVFMSFMMWNCKKEKSPEKAAVVETPVLEKKDTVVVEEHPELYGIYSGDFEVDYSEGSDDYESVDHRLAYKKISIKINRIAHDSVYGHSIVTGNQRPFVGVFDSEAKSFTLNEPGDDKTDGKFELQLRGDSLVGKWMVYDTSAVKIPKKIVRLVKRNFEYNPNLMLDKDSELIDWDNPKEFISKYIDPDTGMEEQFTDLQQRIASDAVFKINASTQKLTEKDLKNLRKLDMQIIKNMIFARHGYSFKKYTYRQFFEHTDWYIPMYNNVDDRLSQLEKDNVILLNRMIKYAEDHYDSFGR</sequence>
<organism evidence="2 3">
    <name type="scientific">Bergeyella zoohelcum</name>
    <dbReference type="NCBI Taxonomy" id="1015"/>
    <lineage>
        <taxon>Bacteria</taxon>
        <taxon>Pseudomonadati</taxon>
        <taxon>Bacteroidota</taxon>
        <taxon>Flavobacteriia</taxon>
        <taxon>Flavobacteriales</taxon>
        <taxon>Weeksellaceae</taxon>
        <taxon>Bergeyella</taxon>
    </lineage>
</organism>
<dbReference type="InterPro" id="IPR038434">
    <property type="entry name" value="YARHG_sf"/>
</dbReference>
<feature type="domain" description="YARHG" evidence="1">
    <location>
        <begin position="214"/>
        <end position="296"/>
    </location>
</feature>
<reference evidence="2 3" key="1">
    <citation type="submission" date="2018-06" db="EMBL/GenBank/DDBJ databases">
        <authorList>
            <consortium name="Pathogen Informatics"/>
            <person name="Doyle S."/>
        </authorList>
    </citation>
    <scope>NUCLEOTIDE SEQUENCE [LARGE SCALE GENOMIC DNA]</scope>
    <source>
        <strain evidence="2 3">NCTC11661</strain>
    </source>
</reference>
<dbReference type="Gene3D" id="1.20.58.1690">
    <property type="match status" value="1"/>
</dbReference>
<gene>
    <name evidence="2" type="ORF">NCTC11661_00249</name>
</gene>
<dbReference type="EMBL" id="UFTJ01000001">
    <property type="protein sequence ID" value="SSZ46604.1"/>
    <property type="molecule type" value="Genomic_DNA"/>
</dbReference>